<dbReference type="SUPFAM" id="SSF158682">
    <property type="entry name" value="TerB-like"/>
    <property type="match status" value="1"/>
</dbReference>
<evidence type="ECO:0000259" key="1">
    <source>
        <dbReference type="Pfam" id="PF05099"/>
    </source>
</evidence>
<dbReference type="Gene3D" id="1.10.3680.10">
    <property type="entry name" value="TerB-like"/>
    <property type="match status" value="1"/>
</dbReference>
<protein>
    <recommendedName>
        <fullName evidence="1">Co-chaperone DjlA N-terminal domain-containing protein</fullName>
    </recommendedName>
</protein>
<sequence length="138" mass="15382">MSISRDELVSIFSVVSFLAHAERDVHVTEKKVLIAVFKAAGITQEEQKIMKSNTSLEEMLKHIQSVEAKHTLVELMALVAASDGVFEDEERVIIKKIMKRIGVADDHPYFDDNNLDVPTVRANVGKILNSIKTLAPKP</sequence>
<accession>A0A381R020</accession>
<reference evidence="2" key="1">
    <citation type="submission" date="2018-05" db="EMBL/GenBank/DDBJ databases">
        <authorList>
            <person name="Lanie J.A."/>
            <person name="Ng W.-L."/>
            <person name="Kazmierczak K.M."/>
            <person name="Andrzejewski T.M."/>
            <person name="Davidsen T.M."/>
            <person name="Wayne K.J."/>
            <person name="Tettelin H."/>
            <person name="Glass J.I."/>
            <person name="Rusch D."/>
            <person name="Podicherti R."/>
            <person name="Tsui H.-C.T."/>
            <person name="Winkler M.E."/>
        </authorList>
    </citation>
    <scope>NUCLEOTIDE SEQUENCE</scope>
</reference>
<dbReference type="InterPro" id="IPR029024">
    <property type="entry name" value="TerB-like"/>
</dbReference>
<proteinExistence type="predicted"/>
<feature type="domain" description="Co-chaperone DjlA N-terminal" evidence="1">
    <location>
        <begin position="27"/>
        <end position="105"/>
    </location>
</feature>
<dbReference type="EMBL" id="UINC01001618">
    <property type="protein sequence ID" value="SUZ85052.1"/>
    <property type="molecule type" value="Genomic_DNA"/>
</dbReference>
<dbReference type="AlphaFoldDB" id="A0A381R020"/>
<dbReference type="Pfam" id="PF05099">
    <property type="entry name" value="TerB"/>
    <property type="match status" value="1"/>
</dbReference>
<evidence type="ECO:0000313" key="2">
    <source>
        <dbReference type="EMBL" id="SUZ85052.1"/>
    </source>
</evidence>
<organism evidence="2">
    <name type="scientific">marine metagenome</name>
    <dbReference type="NCBI Taxonomy" id="408172"/>
    <lineage>
        <taxon>unclassified sequences</taxon>
        <taxon>metagenomes</taxon>
        <taxon>ecological metagenomes</taxon>
    </lineage>
</organism>
<gene>
    <name evidence="2" type="ORF">METZ01_LOCUS37906</name>
</gene>
<name>A0A381R020_9ZZZZ</name>
<dbReference type="CDD" id="cd07177">
    <property type="entry name" value="terB_like"/>
    <property type="match status" value="1"/>
</dbReference>
<dbReference type="InterPro" id="IPR007791">
    <property type="entry name" value="DjlA_N"/>
</dbReference>